<accession>A0A8R7QT48</accession>
<feature type="compositionally biased region" description="Low complexity" evidence="1">
    <location>
        <begin position="113"/>
        <end position="124"/>
    </location>
</feature>
<feature type="region of interest" description="Disordered" evidence="1">
    <location>
        <begin position="1"/>
        <end position="135"/>
    </location>
</feature>
<organism evidence="2 3">
    <name type="scientific">Triticum urartu</name>
    <name type="common">Red wild einkorn</name>
    <name type="synonym">Crithodium urartu</name>
    <dbReference type="NCBI Taxonomy" id="4572"/>
    <lineage>
        <taxon>Eukaryota</taxon>
        <taxon>Viridiplantae</taxon>
        <taxon>Streptophyta</taxon>
        <taxon>Embryophyta</taxon>
        <taxon>Tracheophyta</taxon>
        <taxon>Spermatophyta</taxon>
        <taxon>Magnoliopsida</taxon>
        <taxon>Liliopsida</taxon>
        <taxon>Poales</taxon>
        <taxon>Poaceae</taxon>
        <taxon>BOP clade</taxon>
        <taxon>Pooideae</taxon>
        <taxon>Triticodae</taxon>
        <taxon>Triticeae</taxon>
        <taxon>Triticinae</taxon>
        <taxon>Triticum</taxon>
    </lineage>
</organism>
<feature type="compositionally biased region" description="Low complexity" evidence="1">
    <location>
        <begin position="66"/>
        <end position="89"/>
    </location>
</feature>
<reference evidence="2" key="2">
    <citation type="submission" date="2018-03" db="EMBL/GenBank/DDBJ databases">
        <title>The Triticum urartu genome reveals the dynamic nature of wheat genome evolution.</title>
        <authorList>
            <person name="Ling H."/>
            <person name="Ma B."/>
            <person name="Shi X."/>
            <person name="Liu H."/>
            <person name="Dong L."/>
            <person name="Sun H."/>
            <person name="Cao Y."/>
            <person name="Gao Q."/>
            <person name="Zheng S."/>
            <person name="Li Y."/>
            <person name="Yu Y."/>
            <person name="Du H."/>
            <person name="Qi M."/>
            <person name="Li Y."/>
            <person name="Yu H."/>
            <person name="Cui Y."/>
            <person name="Wang N."/>
            <person name="Chen C."/>
            <person name="Wu H."/>
            <person name="Zhao Y."/>
            <person name="Zhang J."/>
            <person name="Li Y."/>
            <person name="Zhou W."/>
            <person name="Zhang B."/>
            <person name="Hu W."/>
            <person name="Eijk M."/>
            <person name="Tang J."/>
            <person name="Witsenboer H."/>
            <person name="Zhao S."/>
            <person name="Li Z."/>
            <person name="Zhang A."/>
            <person name="Wang D."/>
            <person name="Liang C."/>
        </authorList>
    </citation>
    <scope>NUCLEOTIDE SEQUENCE [LARGE SCALE GENOMIC DNA]</scope>
    <source>
        <strain evidence="2">cv. G1812</strain>
    </source>
</reference>
<proteinExistence type="predicted"/>
<feature type="compositionally biased region" description="Basic residues" evidence="1">
    <location>
        <begin position="1"/>
        <end position="20"/>
    </location>
</feature>
<evidence type="ECO:0000313" key="2">
    <source>
        <dbReference type="EnsemblPlants" id="TuG1812G0600002462.01.T01.cds247951"/>
    </source>
</evidence>
<evidence type="ECO:0000256" key="1">
    <source>
        <dbReference type="SAM" id="MobiDB-lite"/>
    </source>
</evidence>
<dbReference type="Proteomes" id="UP000015106">
    <property type="component" value="Chromosome 6"/>
</dbReference>
<dbReference type="EnsemblPlants" id="TuG1812G0600002462.01.T01">
    <property type="protein sequence ID" value="TuG1812G0600002462.01.T01.cds247951"/>
    <property type="gene ID" value="TuG1812G0600002462.01"/>
</dbReference>
<feature type="compositionally biased region" description="Low complexity" evidence="1">
    <location>
        <begin position="27"/>
        <end position="43"/>
    </location>
</feature>
<dbReference type="Gramene" id="TuG1812G0600002462.01.T01">
    <property type="protein sequence ID" value="TuG1812G0600002462.01.T01.cds247951"/>
    <property type="gene ID" value="TuG1812G0600002462.01"/>
</dbReference>
<reference evidence="3" key="1">
    <citation type="journal article" date="2013" name="Nature">
        <title>Draft genome of the wheat A-genome progenitor Triticum urartu.</title>
        <authorList>
            <person name="Ling H.Q."/>
            <person name="Zhao S."/>
            <person name="Liu D."/>
            <person name="Wang J."/>
            <person name="Sun H."/>
            <person name="Zhang C."/>
            <person name="Fan H."/>
            <person name="Li D."/>
            <person name="Dong L."/>
            <person name="Tao Y."/>
            <person name="Gao C."/>
            <person name="Wu H."/>
            <person name="Li Y."/>
            <person name="Cui Y."/>
            <person name="Guo X."/>
            <person name="Zheng S."/>
            <person name="Wang B."/>
            <person name="Yu K."/>
            <person name="Liang Q."/>
            <person name="Yang W."/>
            <person name="Lou X."/>
            <person name="Chen J."/>
            <person name="Feng M."/>
            <person name="Jian J."/>
            <person name="Zhang X."/>
            <person name="Luo G."/>
            <person name="Jiang Y."/>
            <person name="Liu J."/>
            <person name="Wang Z."/>
            <person name="Sha Y."/>
            <person name="Zhang B."/>
            <person name="Wu H."/>
            <person name="Tang D."/>
            <person name="Shen Q."/>
            <person name="Xue P."/>
            <person name="Zou S."/>
            <person name="Wang X."/>
            <person name="Liu X."/>
            <person name="Wang F."/>
            <person name="Yang Y."/>
            <person name="An X."/>
            <person name="Dong Z."/>
            <person name="Zhang K."/>
            <person name="Zhang X."/>
            <person name="Luo M.C."/>
            <person name="Dvorak J."/>
            <person name="Tong Y."/>
            <person name="Wang J."/>
            <person name="Yang H."/>
            <person name="Li Z."/>
            <person name="Wang D."/>
            <person name="Zhang A."/>
            <person name="Wang J."/>
        </authorList>
    </citation>
    <scope>NUCLEOTIDE SEQUENCE</scope>
    <source>
        <strain evidence="3">cv. G1812</strain>
    </source>
</reference>
<sequence>RRRGTRTRATRGRPARRRKTTVPPVWARAARAPRATGRRGSSWRPRRRRPSRQTAGRGTSRSRCGTPTSWSPWRRRSSPASPSWTRPRPGQQGVPSPTKTPRAPEEGSGRGRAGVASGACSAGSRPGGSRNQAAS</sequence>
<keyword evidence="3" id="KW-1185">Reference proteome</keyword>
<reference evidence="2" key="3">
    <citation type="submission" date="2022-06" db="UniProtKB">
        <authorList>
            <consortium name="EnsemblPlants"/>
        </authorList>
    </citation>
    <scope>IDENTIFICATION</scope>
</reference>
<feature type="compositionally biased region" description="Polar residues" evidence="1">
    <location>
        <begin position="53"/>
        <end position="65"/>
    </location>
</feature>
<dbReference type="AlphaFoldDB" id="A0A8R7QT48"/>
<protein>
    <submittedName>
        <fullName evidence="2">Uncharacterized protein</fullName>
    </submittedName>
</protein>
<evidence type="ECO:0000313" key="3">
    <source>
        <dbReference type="Proteomes" id="UP000015106"/>
    </source>
</evidence>
<name>A0A8R7QT48_TRIUA</name>